<evidence type="ECO:0000256" key="4">
    <source>
        <dbReference type="ARBA" id="ARBA00023163"/>
    </source>
</evidence>
<dbReference type="SUPFAM" id="SSF88946">
    <property type="entry name" value="Sigma2 domain of RNA polymerase sigma factors"/>
    <property type="match status" value="1"/>
</dbReference>
<protein>
    <submittedName>
        <fullName evidence="6">DNA-directed RNA polymerase sigma-70 factor</fullName>
    </submittedName>
</protein>
<keyword evidence="6" id="KW-0240">DNA-directed RNA polymerase</keyword>
<dbReference type="InterPro" id="IPR012845">
    <property type="entry name" value="RNA_pol_sigma_FliA_WhiG"/>
</dbReference>
<dbReference type="GO" id="GO:0000428">
    <property type="term" value="C:DNA-directed RNA polymerase complex"/>
    <property type="evidence" value="ECO:0007669"/>
    <property type="project" value="UniProtKB-KW"/>
</dbReference>
<dbReference type="PIRSF" id="PIRSF000770">
    <property type="entry name" value="RNA_pol_sigma-SigE/K"/>
    <property type="match status" value="1"/>
</dbReference>
<dbReference type="InterPro" id="IPR014284">
    <property type="entry name" value="RNA_pol_sigma-70_dom"/>
</dbReference>
<reference evidence="6 7" key="2">
    <citation type="journal article" date="2021" name="Int. J. Syst. Evol. Microbiol.">
        <title>Isolation and Polyphasic Characterization of Desulfuromonas versatilis sp. Nov., an Electrogenic Bacteria Capable of Versatile Metabolism Isolated from a Graphene Oxide-Reducing Enrichment Culture.</title>
        <authorList>
            <person name="Xie L."/>
            <person name="Yoshida N."/>
            <person name="Ishii S."/>
            <person name="Meng L."/>
        </authorList>
    </citation>
    <scope>NUCLEOTIDE SEQUENCE [LARGE SCALE GENOMIC DNA]</scope>
    <source>
        <strain evidence="6 7">NIT-T3</strain>
    </source>
</reference>
<dbReference type="EMBL" id="AP024355">
    <property type="protein sequence ID" value="BCR06615.1"/>
    <property type="molecule type" value="Genomic_DNA"/>
</dbReference>
<dbReference type="Pfam" id="PF04542">
    <property type="entry name" value="Sigma70_r2"/>
    <property type="match status" value="1"/>
</dbReference>
<keyword evidence="3" id="KW-0238">DNA-binding</keyword>
<dbReference type="Pfam" id="PF04539">
    <property type="entry name" value="Sigma70_r3"/>
    <property type="match status" value="1"/>
</dbReference>
<dbReference type="CDD" id="cd06171">
    <property type="entry name" value="Sigma70_r4"/>
    <property type="match status" value="1"/>
</dbReference>
<keyword evidence="2" id="KW-0731">Sigma factor</keyword>
<evidence type="ECO:0000256" key="2">
    <source>
        <dbReference type="ARBA" id="ARBA00023082"/>
    </source>
</evidence>
<dbReference type="NCBIfam" id="TIGR02479">
    <property type="entry name" value="FliA_WhiG"/>
    <property type="match status" value="1"/>
</dbReference>
<dbReference type="InterPro" id="IPR007624">
    <property type="entry name" value="RNA_pol_sigma70_r3"/>
</dbReference>
<feature type="domain" description="RNA polymerase sigma-70" evidence="5">
    <location>
        <begin position="212"/>
        <end position="238"/>
    </location>
</feature>
<evidence type="ECO:0000256" key="3">
    <source>
        <dbReference type="ARBA" id="ARBA00023125"/>
    </source>
</evidence>
<dbReference type="NCBIfam" id="TIGR02937">
    <property type="entry name" value="sigma70-ECF"/>
    <property type="match status" value="1"/>
</dbReference>
<accession>A0ABN6E2N9</accession>
<dbReference type="PANTHER" id="PTHR30385:SF7">
    <property type="entry name" value="RNA POLYMERASE SIGMA FACTOR FLIA"/>
    <property type="match status" value="1"/>
</dbReference>
<keyword evidence="7" id="KW-1185">Reference proteome</keyword>
<keyword evidence="4" id="KW-0804">Transcription</keyword>
<evidence type="ECO:0000313" key="7">
    <source>
        <dbReference type="Proteomes" id="UP001319827"/>
    </source>
</evidence>
<dbReference type="PANTHER" id="PTHR30385">
    <property type="entry name" value="SIGMA FACTOR F FLAGELLAR"/>
    <property type="match status" value="1"/>
</dbReference>
<keyword evidence="1" id="KW-0805">Transcription regulation</keyword>
<dbReference type="SUPFAM" id="SSF88659">
    <property type="entry name" value="Sigma3 and sigma4 domains of RNA polymerase sigma factors"/>
    <property type="match status" value="2"/>
</dbReference>
<dbReference type="InterPro" id="IPR007630">
    <property type="entry name" value="RNA_pol_sigma70_r4"/>
</dbReference>
<dbReference type="InterPro" id="IPR013324">
    <property type="entry name" value="RNA_pol_sigma_r3/r4-like"/>
</dbReference>
<sequence length="258" mass="28894">MQDVFIYPQATAPALDRERLIKAHLSLADFLVERMACQVPSYMTRDDMHSAAMVGLFEAANRFDPGKGILFKTFAERRIRGAILDEARRMGWFSRSLRDKQSSIADTIDDLENRLGRPPEEPEVAQALGLGLEEYRELLAEVGQLGLVSLQETLDGSGEGRTLLETLEDEGAKNPEQRLQERELTRELAALLKKLTEKEQLVISLYYYEELSQKEIAEVLELSEGRVSQLHSQALIKLKGKLGRRGGAALSGGRSHGR</sequence>
<organism evidence="6 7">
    <name type="scientific">Desulfuromonas versatilis</name>
    <dbReference type="NCBI Taxonomy" id="2802975"/>
    <lineage>
        <taxon>Bacteria</taxon>
        <taxon>Pseudomonadati</taxon>
        <taxon>Thermodesulfobacteriota</taxon>
        <taxon>Desulfuromonadia</taxon>
        <taxon>Desulfuromonadales</taxon>
        <taxon>Desulfuromonadaceae</taxon>
        <taxon>Desulfuromonas</taxon>
    </lineage>
</organism>
<dbReference type="PRINTS" id="PR00046">
    <property type="entry name" value="SIGMA70FCT"/>
</dbReference>
<dbReference type="NCBIfam" id="NF005413">
    <property type="entry name" value="PRK06986.1"/>
    <property type="match status" value="1"/>
</dbReference>
<proteinExistence type="predicted"/>
<gene>
    <name evidence="6" type="primary">fliA</name>
    <name evidence="6" type="ORF">DESUT3_36840</name>
</gene>
<dbReference type="InterPro" id="IPR000943">
    <property type="entry name" value="RNA_pol_sigma70"/>
</dbReference>
<evidence type="ECO:0000313" key="6">
    <source>
        <dbReference type="EMBL" id="BCR06615.1"/>
    </source>
</evidence>
<reference evidence="6 7" key="1">
    <citation type="journal article" date="2016" name="C (Basel)">
        <title>Selective Growth of and Electricity Production by Marine Exoelectrogenic Bacteria in Self-Aggregated Hydrogel of Microbially Reduced Graphene Oxide.</title>
        <authorList>
            <person name="Yoshida N."/>
            <person name="Goto Y."/>
            <person name="Miyata Y."/>
        </authorList>
    </citation>
    <scope>NUCLEOTIDE SEQUENCE [LARGE SCALE GENOMIC DNA]</scope>
    <source>
        <strain evidence="6 7">NIT-T3</strain>
    </source>
</reference>
<dbReference type="Pfam" id="PF04545">
    <property type="entry name" value="Sigma70_r4"/>
    <property type="match status" value="1"/>
</dbReference>
<evidence type="ECO:0000259" key="5">
    <source>
        <dbReference type="PROSITE" id="PS00716"/>
    </source>
</evidence>
<dbReference type="InterPro" id="IPR007627">
    <property type="entry name" value="RNA_pol_sigma70_r2"/>
</dbReference>
<dbReference type="Proteomes" id="UP001319827">
    <property type="component" value="Chromosome"/>
</dbReference>
<evidence type="ECO:0000256" key="1">
    <source>
        <dbReference type="ARBA" id="ARBA00023015"/>
    </source>
</evidence>
<dbReference type="PROSITE" id="PS00716">
    <property type="entry name" value="SIGMA70_2"/>
    <property type="match status" value="1"/>
</dbReference>
<dbReference type="Gene3D" id="1.20.140.160">
    <property type="match status" value="1"/>
</dbReference>
<dbReference type="InterPro" id="IPR013325">
    <property type="entry name" value="RNA_pol_sigma_r2"/>
</dbReference>
<name>A0ABN6E2N9_9BACT</name>
<dbReference type="Gene3D" id="1.10.1740.10">
    <property type="match status" value="1"/>
</dbReference>
<dbReference type="RefSeq" id="WP_221249998.1">
    <property type="nucleotide sequence ID" value="NZ_AP024355.1"/>
</dbReference>